<comment type="caution">
    <text evidence="1">The sequence shown here is derived from an EMBL/GenBank/DDBJ whole genome shotgun (WGS) entry which is preliminary data.</text>
</comment>
<gene>
    <name evidence="1" type="ORF">MENTE1834_LOCUS8165</name>
</gene>
<proteinExistence type="predicted"/>
<sequence>MSSIPRWFFNPGQSKCEPFYWSGCCANSNNFASQELCQNTCEGCFSLLKMTLDSGTPQLSLDSLVWFNSARRGASNQTKAYQIRQS</sequence>
<evidence type="ECO:0000313" key="2">
    <source>
        <dbReference type="Proteomes" id="UP001497535"/>
    </source>
</evidence>
<organism evidence="1 2">
    <name type="scientific">Meloidogyne enterolobii</name>
    <name type="common">Root-knot nematode worm</name>
    <name type="synonym">Meloidogyne mayaguensis</name>
    <dbReference type="NCBI Taxonomy" id="390850"/>
    <lineage>
        <taxon>Eukaryota</taxon>
        <taxon>Metazoa</taxon>
        <taxon>Ecdysozoa</taxon>
        <taxon>Nematoda</taxon>
        <taxon>Chromadorea</taxon>
        <taxon>Rhabditida</taxon>
        <taxon>Tylenchina</taxon>
        <taxon>Tylenchomorpha</taxon>
        <taxon>Tylenchoidea</taxon>
        <taxon>Meloidogynidae</taxon>
        <taxon>Meloidogyninae</taxon>
        <taxon>Meloidogyne</taxon>
    </lineage>
</organism>
<evidence type="ECO:0000313" key="1">
    <source>
        <dbReference type="EMBL" id="CAK5033586.1"/>
    </source>
</evidence>
<accession>A0ACB0Y5Y8</accession>
<reference evidence="1" key="1">
    <citation type="submission" date="2023-11" db="EMBL/GenBank/DDBJ databases">
        <authorList>
            <person name="Poullet M."/>
        </authorList>
    </citation>
    <scope>NUCLEOTIDE SEQUENCE</scope>
    <source>
        <strain evidence="1">E1834</strain>
    </source>
</reference>
<keyword evidence="2" id="KW-1185">Reference proteome</keyword>
<dbReference type="EMBL" id="CAVMJV010000007">
    <property type="protein sequence ID" value="CAK5033586.1"/>
    <property type="molecule type" value="Genomic_DNA"/>
</dbReference>
<dbReference type="Proteomes" id="UP001497535">
    <property type="component" value="Unassembled WGS sequence"/>
</dbReference>
<protein>
    <submittedName>
        <fullName evidence="1">Uncharacterized protein</fullName>
    </submittedName>
</protein>
<name>A0ACB0Y5Y8_MELEN</name>